<dbReference type="Gene3D" id="1.10.390.10">
    <property type="entry name" value="Neutral Protease Domain 2"/>
    <property type="match status" value="1"/>
</dbReference>
<dbReference type="InterPro" id="IPR014782">
    <property type="entry name" value="Peptidase_M1_dom"/>
</dbReference>
<dbReference type="EMBL" id="QNBC01000002">
    <property type="protein sequence ID" value="RKX68143.1"/>
    <property type="molecule type" value="Genomic_DNA"/>
</dbReference>
<keyword evidence="7" id="KW-0645">Protease</keyword>
<evidence type="ECO:0000256" key="9">
    <source>
        <dbReference type="ARBA" id="ARBA00022801"/>
    </source>
</evidence>
<dbReference type="AlphaFoldDB" id="A0A660SBX2"/>
<evidence type="ECO:0000313" key="14">
    <source>
        <dbReference type="EMBL" id="RKX68143.1"/>
    </source>
</evidence>
<gene>
    <name evidence="14" type="ORF">DRP44_00255</name>
</gene>
<evidence type="ECO:0000256" key="4">
    <source>
        <dbReference type="ARBA" id="ARBA00012564"/>
    </source>
</evidence>
<comment type="cofactor">
    <cofactor evidence="2">
        <name>Zn(2+)</name>
        <dbReference type="ChEBI" id="CHEBI:29105"/>
    </cofactor>
</comment>
<dbReference type="GO" id="GO:0005737">
    <property type="term" value="C:cytoplasm"/>
    <property type="evidence" value="ECO:0007669"/>
    <property type="project" value="TreeGrafter"/>
</dbReference>
<dbReference type="InterPro" id="IPR001930">
    <property type="entry name" value="Peptidase_M1"/>
</dbReference>
<keyword evidence="11" id="KW-0482">Metalloprotease</keyword>
<dbReference type="PANTHER" id="PTHR11533">
    <property type="entry name" value="PROTEASE M1 ZINC METALLOPROTEASE"/>
    <property type="match status" value="1"/>
</dbReference>
<name>A0A660SBX2_UNCT6</name>
<evidence type="ECO:0000256" key="6">
    <source>
        <dbReference type="ARBA" id="ARBA00022438"/>
    </source>
</evidence>
<dbReference type="EC" id="3.4.11.2" evidence="4"/>
<evidence type="ECO:0000256" key="3">
    <source>
        <dbReference type="ARBA" id="ARBA00010136"/>
    </source>
</evidence>
<evidence type="ECO:0000256" key="11">
    <source>
        <dbReference type="ARBA" id="ARBA00023049"/>
    </source>
</evidence>
<evidence type="ECO:0000256" key="1">
    <source>
        <dbReference type="ARBA" id="ARBA00000098"/>
    </source>
</evidence>
<dbReference type="GO" id="GO:0008270">
    <property type="term" value="F:zinc ion binding"/>
    <property type="evidence" value="ECO:0007669"/>
    <property type="project" value="InterPro"/>
</dbReference>
<dbReference type="GO" id="GO:0016020">
    <property type="term" value="C:membrane"/>
    <property type="evidence" value="ECO:0007669"/>
    <property type="project" value="TreeGrafter"/>
</dbReference>
<dbReference type="InterPro" id="IPR042097">
    <property type="entry name" value="Aminopeptidase_N-like_N_sf"/>
</dbReference>
<dbReference type="InterPro" id="IPR026444">
    <property type="entry name" value="Secre_tail"/>
</dbReference>
<dbReference type="PANTHER" id="PTHR11533:SF174">
    <property type="entry name" value="PUROMYCIN-SENSITIVE AMINOPEPTIDASE-RELATED"/>
    <property type="match status" value="1"/>
</dbReference>
<evidence type="ECO:0000256" key="10">
    <source>
        <dbReference type="ARBA" id="ARBA00022833"/>
    </source>
</evidence>
<dbReference type="Pfam" id="PF01433">
    <property type="entry name" value="Peptidase_M1"/>
    <property type="match status" value="1"/>
</dbReference>
<evidence type="ECO:0000256" key="8">
    <source>
        <dbReference type="ARBA" id="ARBA00022723"/>
    </source>
</evidence>
<keyword evidence="6" id="KW-0031">Aminopeptidase</keyword>
<dbReference type="GO" id="GO:0042277">
    <property type="term" value="F:peptide binding"/>
    <property type="evidence" value="ECO:0007669"/>
    <property type="project" value="TreeGrafter"/>
</dbReference>
<dbReference type="Gene3D" id="2.60.40.1730">
    <property type="entry name" value="tricorn interacting facor f3 domain"/>
    <property type="match status" value="1"/>
</dbReference>
<dbReference type="InterPro" id="IPR045357">
    <property type="entry name" value="Aminopeptidase_N-like_N"/>
</dbReference>
<dbReference type="GO" id="GO:0070006">
    <property type="term" value="F:metalloaminopeptidase activity"/>
    <property type="evidence" value="ECO:0007669"/>
    <property type="project" value="TreeGrafter"/>
</dbReference>
<reference evidence="14 15" key="1">
    <citation type="submission" date="2018-06" db="EMBL/GenBank/DDBJ databases">
        <title>Extensive metabolic versatility and redundancy in microbially diverse, dynamic hydrothermal sediments.</title>
        <authorList>
            <person name="Dombrowski N."/>
            <person name="Teske A."/>
            <person name="Baker B.J."/>
        </authorList>
    </citation>
    <scope>NUCLEOTIDE SEQUENCE [LARGE SCALE GENOMIC DNA]</scope>
    <source>
        <strain evidence="14">B35_G9</strain>
    </source>
</reference>
<dbReference type="GO" id="GO:0006508">
    <property type="term" value="P:proteolysis"/>
    <property type="evidence" value="ECO:0007669"/>
    <property type="project" value="UniProtKB-KW"/>
</dbReference>
<comment type="similarity">
    <text evidence="3">Belongs to the peptidase M1 family.</text>
</comment>
<dbReference type="Proteomes" id="UP000282321">
    <property type="component" value="Unassembled WGS sequence"/>
</dbReference>
<dbReference type="GO" id="GO:0005615">
    <property type="term" value="C:extracellular space"/>
    <property type="evidence" value="ECO:0007669"/>
    <property type="project" value="TreeGrafter"/>
</dbReference>
<dbReference type="InterPro" id="IPR027268">
    <property type="entry name" value="Peptidase_M4/M1_CTD_sf"/>
</dbReference>
<dbReference type="GO" id="GO:0043171">
    <property type="term" value="P:peptide catabolic process"/>
    <property type="evidence" value="ECO:0007669"/>
    <property type="project" value="TreeGrafter"/>
</dbReference>
<evidence type="ECO:0000256" key="2">
    <source>
        <dbReference type="ARBA" id="ARBA00001947"/>
    </source>
</evidence>
<evidence type="ECO:0000313" key="15">
    <source>
        <dbReference type="Proteomes" id="UP000282321"/>
    </source>
</evidence>
<protein>
    <recommendedName>
        <fullName evidence="5">Aminopeptidase N</fullName>
        <ecNumber evidence="4">3.4.11.2</ecNumber>
    </recommendedName>
</protein>
<evidence type="ECO:0000256" key="5">
    <source>
        <dbReference type="ARBA" id="ARBA00015611"/>
    </source>
</evidence>
<dbReference type="CDD" id="cd09603">
    <property type="entry name" value="M1_APN_like"/>
    <property type="match status" value="1"/>
</dbReference>
<keyword evidence="8" id="KW-0479">Metal-binding</keyword>
<comment type="catalytic activity">
    <reaction evidence="1">
        <text>Release of an N-terminal amino acid, Xaa-|-Yaa- from a peptide, amide or arylamide. Xaa is preferably Ala, but may be most amino acids including Pro (slow action). When a terminal hydrophobic residue is followed by a prolyl residue, the two may be released as an intact Xaa-Pro dipeptide.</text>
        <dbReference type="EC" id="3.4.11.2"/>
    </reaction>
</comment>
<dbReference type="Pfam" id="PF17900">
    <property type="entry name" value="Peptidase_M1_N"/>
    <property type="match status" value="1"/>
</dbReference>
<dbReference type="SUPFAM" id="SSF63737">
    <property type="entry name" value="Leukotriene A4 hydrolase N-terminal domain"/>
    <property type="match status" value="1"/>
</dbReference>
<dbReference type="SUPFAM" id="SSF55486">
    <property type="entry name" value="Metalloproteases ('zincins'), catalytic domain"/>
    <property type="match status" value="1"/>
</dbReference>
<dbReference type="NCBIfam" id="TIGR04183">
    <property type="entry name" value="Por_Secre_tail"/>
    <property type="match status" value="1"/>
</dbReference>
<evidence type="ECO:0000259" key="13">
    <source>
        <dbReference type="Pfam" id="PF17900"/>
    </source>
</evidence>
<sequence length="636" mass="73768">MKKIILIIAFFAIINGIVYADPYSIFFNGRDFRSPPQLDSYNYDAQSYNIKIDIYFQEQLIFGENDIAIVTQESPFDSLYLDFAEEMTVDSIVGPNLSFTHENGKLKLYFDSSYTEDETLNFNIYYHGDPSSVSDSGLSFAFHSGSEIVSTLSEPTGAKSWFPLKDVPYDKVISHVTVTAPDTLFAVSNGVLDSVKYHSGRATYYWNEQYPIAPYLISIAVTNYSNFAEMYYFNDGDSIPLIYYVYPEDYNKARIDFSNIPRMLDFYNSYFGKYPFAEEKYGMAEFTWRPSMEHQTITSISYRMITGNHDYDYVFAHELAHQWWGDLVTCGTWKDIWLNEGFATYSDAMYHQYEYGDSAFQKRMSDFKHYYFIDDSTVRYTVYNPLYMWRATVYEKGAWLLNMLRGVVGNSVFKEILANYREQYAFSSAVSQDFIDVCESTCGSDLSWFFTEWLYKAGYPEYEIAFKSVGDSSGKFKTEISVIQNQDTSINTPYVFEMPITFRLYSNNNDTTVQFFDSLRADTFSVYTSDSIISVVFDPDSLILKTVNYKPWGVSNPIIVNRIAEIRMHYRSGNIYFEGIGQEKYTYSIFDLSGREITKGTIVKGKIGQLKLIQGFYFLKLNNNQSNNYFKFVVLR</sequence>
<keyword evidence="10" id="KW-0862">Zinc</keyword>
<accession>A0A660SBX2</accession>
<dbReference type="InterPro" id="IPR050344">
    <property type="entry name" value="Peptidase_M1_aminopeptidases"/>
</dbReference>
<dbReference type="PRINTS" id="PR00756">
    <property type="entry name" value="ALADIPTASE"/>
</dbReference>
<evidence type="ECO:0000256" key="7">
    <source>
        <dbReference type="ARBA" id="ARBA00022670"/>
    </source>
</evidence>
<keyword evidence="9" id="KW-0378">Hydrolase</keyword>
<organism evidence="14 15">
    <name type="scientific">candidate division TA06 bacterium</name>
    <dbReference type="NCBI Taxonomy" id="2250710"/>
    <lineage>
        <taxon>Bacteria</taxon>
        <taxon>Bacteria division TA06</taxon>
    </lineage>
</organism>
<evidence type="ECO:0000259" key="12">
    <source>
        <dbReference type="Pfam" id="PF01433"/>
    </source>
</evidence>
<comment type="caution">
    <text evidence="14">The sequence shown here is derived from an EMBL/GenBank/DDBJ whole genome shotgun (WGS) entry which is preliminary data.</text>
</comment>
<dbReference type="GO" id="GO:0016285">
    <property type="term" value="F:alanyl aminopeptidase activity"/>
    <property type="evidence" value="ECO:0007669"/>
    <property type="project" value="UniProtKB-EC"/>
</dbReference>
<proteinExistence type="inferred from homology"/>
<feature type="domain" description="Aminopeptidase N-like N-terminal" evidence="13">
    <location>
        <begin position="46"/>
        <end position="216"/>
    </location>
</feature>
<feature type="domain" description="Peptidase M1 membrane alanine aminopeptidase" evidence="12">
    <location>
        <begin position="261"/>
        <end position="453"/>
    </location>
</feature>